<dbReference type="PANTHER" id="PTHR12526">
    <property type="entry name" value="GLYCOSYLTRANSFERASE"/>
    <property type="match status" value="1"/>
</dbReference>
<dbReference type="EMBL" id="CP000453">
    <property type="protein sequence ID" value="ABI57690.1"/>
    <property type="molecule type" value="Genomic_DNA"/>
</dbReference>
<evidence type="ECO:0000313" key="1">
    <source>
        <dbReference type="EMBL" id="ABI57690.1"/>
    </source>
</evidence>
<proteinExistence type="predicted"/>
<evidence type="ECO:0000313" key="2">
    <source>
        <dbReference type="Proteomes" id="UP000001962"/>
    </source>
</evidence>
<dbReference type="CDD" id="cd03801">
    <property type="entry name" value="GT4_PimA-like"/>
    <property type="match status" value="1"/>
</dbReference>
<dbReference type="RefSeq" id="WP_011630083.1">
    <property type="nucleotide sequence ID" value="NC_008340.1"/>
</dbReference>
<dbReference type="Gene3D" id="3.40.50.2000">
    <property type="entry name" value="Glycogen Phosphorylase B"/>
    <property type="match status" value="1"/>
</dbReference>
<reference evidence="2" key="1">
    <citation type="submission" date="2006-08" db="EMBL/GenBank/DDBJ databases">
        <title>Complete sequence of Alkalilimnicola ehrilichei MLHE-1.</title>
        <authorList>
            <person name="Copeland A."/>
            <person name="Lucas S."/>
            <person name="Lapidus A."/>
            <person name="Barry K."/>
            <person name="Detter J.C."/>
            <person name="Glavina del Rio T."/>
            <person name="Hammon N."/>
            <person name="Israni S."/>
            <person name="Dalin E."/>
            <person name="Tice H."/>
            <person name="Pitluck S."/>
            <person name="Sims D."/>
            <person name="Brettin T."/>
            <person name="Bruce D."/>
            <person name="Han C."/>
            <person name="Tapia R."/>
            <person name="Gilna P."/>
            <person name="Schmutz J."/>
            <person name="Larimer F."/>
            <person name="Land M."/>
            <person name="Hauser L."/>
            <person name="Kyrpides N."/>
            <person name="Mikhailova N."/>
            <person name="Oremland R.S."/>
            <person name="Hoeft S.E."/>
            <person name="Switzer-Blum J."/>
            <person name="Kulp T."/>
            <person name="King G."/>
            <person name="Tabita R."/>
            <person name="Witte B."/>
            <person name="Santini J.M."/>
            <person name="Basu P."/>
            <person name="Hollibaugh J.T."/>
            <person name="Xie G."/>
            <person name="Stolz J.F."/>
            <person name="Richardson P."/>
        </authorList>
    </citation>
    <scope>NUCLEOTIDE SEQUENCE [LARGE SCALE GENOMIC DNA]</scope>
    <source>
        <strain evidence="2">ATCC BAA-1101 / DSM 17681 / MLHE-1</strain>
    </source>
</reference>
<dbReference type="eggNOG" id="COG0438">
    <property type="taxonomic scope" value="Bacteria"/>
</dbReference>
<dbReference type="Proteomes" id="UP000001962">
    <property type="component" value="Chromosome"/>
</dbReference>
<gene>
    <name evidence="1" type="ordered locus">Mlg_2350</name>
</gene>
<dbReference type="SUPFAM" id="SSF53756">
    <property type="entry name" value="UDP-Glycosyltransferase/glycogen phosphorylase"/>
    <property type="match status" value="1"/>
</dbReference>
<accession>Q0A647</accession>
<dbReference type="AlphaFoldDB" id="Q0A647"/>
<dbReference type="Pfam" id="PF13692">
    <property type="entry name" value="Glyco_trans_1_4"/>
    <property type="match status" value="1"/>
</dbReference>
<dbReference type="OrthoDB" id="9807209at2"/>
<keyword evidence="2" id="KW-1185">Reference proteome</keyword>
<dbReference type="CAZy" id="GT4">
    <property type="family name" value="Glycosyltransferase Family 4"/>
</dbReference>
<protein>
    <submittedName>
        <fullName evidence="1">Glycosyl transferase, group 1</fullName>
    </submittedName>
</protein>
<sequence length="422" mass="47013">MSIEPIRPVLVYVTPVMPAPTGGGRQMRAWQFLLHYAARYRITLVVADHRGPVPPAVQARVAECLLLQPARRPGALALRLYGRLPVALRARLWPGRPLVPRLAAMSRPAALRRALARADAVCVFRLYSLPLVQPLLPRHRPPPLWLDLDDWESRTLGRIAALARENGWHLAARDHRAQQRVAERWERRELPRADRVFVCSAADQTALAEAYPGVRPEVVPNRYCGAIAPALTPEAVDRRREGYRVLFVGSMGYLPNQDAVLWFARHVLPRAREALRRPLQFHIVGPGLPPWLRDELAGHCGVVCHGYAPDLGPHYRQADLVVCPVRAGGGTRIKILEAVARRRAVVTTTPGVEGLDFRAGEMAVVDGVAAFASATRALLSRPERRASLADRALQRLRRDYWLSPVGEGPARQRSTGTSMQHR</sequence>
<keyword evidence="1" id="KW-0808">Transferase</keyword>
<dbReference type="KEGG" id="aeh:Mlg_2350"/>
<dbReference type="HOGENOM" id="CLU_675481_0_0_6"/>
<organism evidence="1 2">
    <name type="scientific">Alkalilimnicola ehrlichii (strain ATCC BAA-1101 / DSM 17681 / MLHE-1)</name>
    <dbReference type="NCBI Taxonomy" id="187272"/>
    <lineage>
        <taxon>Bacteria</taxon>
        <taxon>Pseudomonadati</taxon>
        <taxon>Pseudomonadota</taxon>
        <taxon>Gammaproteobacteria</taxon>
        <taxon>Chromatiales</taxon>
        <taxon>Ectothiorhodospiraceae</taxon>
        <taxon>Alkalilimnicola</taxon>
    </lineage>
</organism>
<dbReference type="GO" id="GO:0016740">
    <property type="term" value="F:transferase activity"/>
    <property type="evidence" value="ECO:0007669"/>
    <property type="project" value="UniProtKB-KW"/>
</dbReference>
<name>Q0A647_ALKEH</name>